<dbReference type="InterPro" id="IPR000683">
    <property type="entry name" value="Gfo/Idh/MocA-like_OxRdtase_N"/>
</dbReference>
<dbReference type="InterPro" id="IPR050984">
    <property type="entry name" value="Gfo/Idh/MocA_domain"/>
</dbReference>
<organism evidence="5 6">
    <name type="scientific">Rhodobium orientis</name>
    <dbReference type="NCBI Taxonomy" id="34017"/>
    <lineage>
        <taxon>Bacteria</taxon>
        <taxon>Pseudomonadati</taxon>
        <taxon>Pseudomonadota</taxon>
        <taxon>Alphaproteobacteria</taxon>
        <taxon>Hyphomicrobiales</taxon>
        <taxon>Rhodobiaceae</taxon>
        <taxon>Rhodobium</taxon>
    </lineage>
</organism>
<comment type="similarity">
    <text evidence="1">Belongs to the Gfo/Idh/MocA family.</text>
</comment>
<dbReference type="Proteomes" id="UP000249299">
    <property type="component" value="Unassembled WGS sequence"/>
</dbReference>
<dbReference type="AlphaFoldDB" id="A0A327JQI0"/>
<keyword evidence="6" id="KW-1185">Reference proteome</keyword>
<dbReference type="OrthoDB" id="9792935at2"/>
<comment type="caution">
    <text evidence="5">The sequence shown here is derived from an EMBL/GenBank/DDBJ whole genome shotgun (WGS) entry which is preliminary data.</text>
</comment>
<gene>
    <name evidence="5" type="ORF">CH339_09660</name>
</gene>
<reference evidence="5 6" key="1">
    <citation type="submission" date="2017-07" db="EMBL/GenBank/DDBJ databases">
        <title>Draft Genome Sequences of Select Purple Nonsulfur Bacteria.</title>
        <authorList>
            <person name="Lasarre B."/>
            <person name="Mckinlay J.B."/>
        </authorList>
    </citation>
    <scope>NUCLEOTIDE SEQUENCE [LARGE SCALE GENOMIC DNA]</scope>
    <source>
        <strain evidence="5 6">DSM 11290</strain>
    </source>
</reference>
<dbReference type="Pfam" id="PF01408">
    <property type="entry name" value="GFO_IDH_MocA"/>
    <property type="match status" value="1"/>
</dbReference>
<dbReference type="EMBL" id="NPEV01000016">
    <property type="protein sequence ID" value="RAI27633.1"/>
    <property type="molecule type" value="Genomic_DNA"/>
</dbReference>
<dbReference type="GO" id="GO:0000166">
    <property type="term" value="F:nucleotide binding"/>
    <property type="evidence" value="ECO:0007669"/>
    <property type="project" value="InterPro"/>
</dbReference>
<dbReference type="GO" id="GO:0016491">
    <property type="term" value="F:oxidoreductase activity"/>
    <property type="evidence" value="ECO:0007669"/>
    <property type="project" value="UniProtKB-KW"/>
</dbReference>
<evidence type="ECO:0000256" key="1">
    <source>
        <dbReference type="ARBA" id="ARBA00010928"/>
    </source>
</evidence>
<proteinExistence type="inferred from homology"/>
<dbReference type="Pfam" id="PF22725">
    <property type="entry name" value="GFO_IDH_MocA_C3"/>
    <property type="match status" value="1"/>
</dbReference>
<feature type="domain" description="Gfo/Idh/MocA-like oxidoreductase N-terminal" evidence="3">
    <location>
        <begin position="25"/>
        <end position="143"/>
    </location>
</feature>
<accession>A0A327JQI0</accession>
<name>A0A327JQI0_9HYPH</name>
<evidence type="ECO:0000313" key="6">
    <source>
        <dbReference type="Proteomes" id="UP000249299"/>
    </source>
</evidence>
<dbReference type="InterPro" id="IPR036291">
    <property type="entry name" value="NAD(P)-bd_dom_sf"/>
</dbReference>
<dbReference type="SUPFAM" id="SSF51735">
    <property type="entry name" value="NAD(P)-binding Rossmann-fold domains"/>
    <property type="match status" value="1"/>
</dbReference>
<evidence type="ECO:0000259" key="3">
    <source>
        <dbReference type="Pfam" id="PF01408"/>
    </source>
</evidence>
<evidence type="ECO:0000256" key="2">
    <source>
        <dbReference type="ARBA" id="ARBA00023002"/>
    </source>
</evidence>
<keyword evidence="2" id="KW-0560">Oxidoreductase</keyword>
<dbReference type="Gene3D" id="3.30.360.10">
    <property type="entry name" value="Dihydrodipicolinate Reductase, domain 2"/>
    <property type="match status" value="1"/>
</dbReference>
<evidence type="ECO:0000313" key="5">
    <source>
        <dbReference type="EMBL" id="RAI27633.1"/>
    </source>
</evidence>
<feature type="domain" description="GFO/IDH/MocA-like oxidoreductase" evidence="4">
    <location>
        <begin position="153"/>
        <end position="272"/>
    </location>
</feature>
<evidence type="ECO:0008006" key="7">
    <source>
        <dbReference type="Google" id="ProtNLM"/>
    </source>
</evidence>
<dbReference type="Gene3D" id="3.40.50.720">
    <property type="entry name" value="NAD(P)-binding Rossmann-like Domain"/>
    <property type="match status" value="1"/>
</dbReference>
<dbReference type="SUPFAM" id="SSF55347">
    <property type="entry name" value="Glyceraldehyde-3-phosphate dehydrogenase-like, C-terminal domain"/>
    <property type="match status" value="1"/>
</dbReference>
<dbReference type="PANTHER" id="PTHR22604">
    <property type="entry name" value="OXIDOREDUCTASES"/>
    <property type="match status" value="1"/>
</dbReference>
<evidence type="ECO:0000259" key="4">
    <source>
        <dbReference type="Pfam" id="PF22725"/>
    </source>
</evidence>
<dbReference type="PANTHER" id="PTHR22604:SF105">
    <property type="entry name" value="TRANS-1,2-DIHYDROBENZENE-1,2-DIOL DEHYDROGENASE"/>
    <property type="match status" value="1"/>
</dbReference>
<dbReference type="InterPro" id="IPR055170">
    <property type="entry name" value="GFO_IDH_MocA-like_dom"/>
</dbReference>
<protein>
    <recommendedName>
        <fullName evidence="7">Gfo/Idh/MocA-like oxidoreductase N-terminal domain-containing protein</fullName>
    </recommendedName>
</protein>
<sequence length="357" mass="38247">MTNIFTDPPLSMRKPTGGGIMDRSVRWGVLGFAGIAKMALIPAIQSAKNASLVAVASRRPTEVKPESMGLPGIRVLDYDALINDPDIDAVYIPLPNSLHAEWAGKALDAGKAVLCEKPLAMNADEAIQLLEQSKKVGRPMMEGFMYRFHPQHARVKQLIAEDAIGDIQEVRAHLCVDMMSPPDASNVRFIPELGGGALLDMGCYVVSVCRMVFGEEPLTATVRWHVDPRFGVDTNLAAILEFAEGRKGIVSCSFSGNSQGSYTVVGNKGSIEVPRGIIPGLDTRVSETLVILCDGDGGRQEETIAAVDQYSLMVQAFSEAILEGKPAPLPLEDSVANMRVLDAMARSAHSGTSADVS</sequence>